<gene>
    <name evidence="1" type="ORF">LH23_14260</name>
</gene>
<name>A0AAN0S5B0_9ENTR</name>
<reference evidence="1 2" key="1">
    <citation type="submission" date="2014-09" db="EMBL/GenBank/DDBJ databases">
        <authorList>
            <person name="Chan K.-G."/>
        </authorList>
    </citation>
    <scope>NUCLEOTIDE SEQUENCE [LARGE SCALE GENOMIC DNA]</scope>
    <source>
        <strain evidence="1 2">M006</strain>
    </source>
</reference>
<dbReference type="EMBL" id="CP009458">
    <property type="protein sequence ID" value="AIR61773.1"/>
    <property type="molecule type" value="Genomic_DNA"/>
</dbReference>
<dbReference type="AlphaFoldDB" id="A0AAN0S5B0"/>
<sequence length="186" mass="21702">MTNKVNNVPVKEFMENVKKFNDNKEIKDIINQFKDFGLTGSRRGLNPLFMFIVLKEADEINNKEVGRIIEGFRIEQEYKELIKVAASKVEKQYLRNVMKLPNGEWNTALLKSFGSDYKPLDERTHRRYGNAIREASKAGQELIRGMVVEVVEEVVLTRAQKQSIERWFDAGMTEEALLQYLNERKK</sequence>
<evidence type="ECO:0000313" key="2">
    <source>
        <dbReference type="Proteomes" id="UP000029516"/>
    </source>
</evidence>
<organism evidence="1 2">
    <name type="scientific">Cedecea neteri</name>
    <dbReference type="NCBI Taxonomy" id="158822"/>
    <lineage>
        <taxon>Bacteria</taxon>
        <taxon>Pseudomonadati</taxon>
        <taxon>Pseudomonadota</taxon>
        <taxon>Gammaproteobacteria</taxon>
        <taxon>Enterobacterales</taxon>
        <taxon>Enterobacteriaceae</taxon>
        <taxon>Cedecea</taxon>
    </lineage>
</organism>
<evidence type="ECO:0000313" key="1">
    <source>
        <dbReference type="EMBL" id="AIR61773.1"/>
    </source>
</evidence>
<accession>A0AAN0S5B0</accession>
<dbReference type="RefSeq" id="WP_039292173.1">
    <property type="nucleotide sequence ID" value="NZ_CP009458.1"/>
</dbReference>
<proteinExistence type="predicted"/>
<dbReference type="KEGG" id="cem:LH23_14260"/>
<protein>
    <submittedName>
        <fullName evidence="1">Uncharacterized protein</fullName>
    </submittedName>
</protein>
<dbReference type="Proteomes" id="UP000029516">
    <property type="component" value="Chromosome"/>
</dbReference>